<organism evidence="2 3">
    <name type="scientific">Psittacicella hinzii</name>
    <dbReference type="NCBI Taxonomy" id="2028575"/>
    <lineage>
        <taxon>Bacteria</taxon>
        <taxon>Pseudomonadati</taxon>
        <taxon>Pseudomonadota</taxon>
        <taxon>Gammaproteobacteria</taxon>
        <taxon>Pasteurellales</taxon>
        <taxon>Psittacicellaceae</taxon>
        <taxon>Psittacicella</taxon>
    </lineage>
</organism>
<sequence>MKLSVKLLATTILTAASLGAANASLSGSVSYFSQSYGDGLKATGARFTLGYGFTVLNTLTVGPEFSYARGTLNRSSYNSDSYYDLSAGAFANLRLNYDLISPELRVSAGYAGAKFFNRNYLNGVYSQVGVGVNVLGSAYVGVSYRYTHLSNSNRDYSGSSYSFNLGFSF</sequence>
<protein>
    <recommendedName>
        <fullName evidence="4">Outer membrane protein beta-barrel domain-containing protein</fullName>
    </recommendedName>
</protein>
<feature type="chain" id="PRO_5017243855" description="Outer membrane protein beta-barrel domain-containing protein" evidence="1">
    <location>
        <begin position="21"/>
        <end position="169"/>
    </location>
</feature>
<dbReference type="SUPFAM" id="SSF56925">
    <property type="entry name" value="OMPA-like"/>
    <property type="match status" value="1"/>
</dbReference>
<feature type="signal peptide" evidence="1">
    <location>
        <begin position="1"/>
        <end position="20"/>
    </location>
</feature>
<keyword evidence="1" id="KW-0732">Signal</keyword>
<gene>
    <name evidence="2" type="ORF">CKF54_05460</name>
</gene>
<comment type="caution">
    <text evidence="2">The sequence shown here is derived from an EMBL/GenBank/DDBJ whole genome shotgun (WGS) entry which is preliminary data.</text>
</comment>
<proteinExistence type="predicted"/>
<accession>A0A3A1Y455</accession>
<keyword evidence="3" id="KW-1185">Reference proteome</keyword>
<dbReference type="OrthoDB" id="189250at2"/>
<name>A0A3A1Y455_9GAMM</name>
<evidence type="ECO:0008006" key="4">
    <source>
        <dbReference type="Google" id="ProtNLM"/>
    </source>
</evidence>
<dbReference type="Proteomes" id="UP000265691">
    <property type="component" value="Unassembled WGS sequence"/>
</dbReference>
<dbReference type="EMBL" id="NRHC01000070">
    <property type="protein sequence ID" value="RIY32036.1"/>
    <property type="molecule type" value="Genomic_DNA"/>
</dbReference>
<evidence type="ECO:0000313" key="3">
    <source>
        <dbReference type="Proteomes" id="UP000265691"/>
    </source>
</evidence>
<dbReference type="AlphaFoldDB" id="A0A3A1Y455"/>
<evidence type="ECO:0000256" key="1">
    <source>
        <dbReference type="SAM" id="SignalP"/>
    </source>
</evidence>
<reference evidence="2 3" key="1">
    <citation type="submission" date="2017-08" db="EMBL/GenBank/DDBJ databases">
        <title>Reclassification of Bisgaard taxon 37 and 44.</title>
        <authorList>
            <person name="Christensen H."/>
        </authorList>
    </citation>
    <scope>NUCLEOTIDE SEQUENCE [LARGE SCALE GENOMIC DNA]</scope>
    <source>
        <strain evidence="2 3">B96_3</strain>
    </source>
</reference>
<evidence type="ECO:0000313" key="2">
    <source>
        <dbReference type="EMBL" id="RIY32036.1"/>
    </source>
</evidence>
<dbReference type="InterPro" id="IPR011250">
    <property type="entry name" value="OMP/PagP_B-barrel"/>
</dbReference>
<dbReference type="RefSeq" id="WP_119525356.1">
    <property type="nucleotide sequence ID" value="NZ_NRHC01000070.1"/>
</dbReference>